<dbReference type="EMBL" id="LXQA011208116">
    <property type="protein sequence ID" value="MCI89019.1"/>
    <property type="molecule type" value="Genomic_DNA"/>
</dbReference>
<keyword evidence="3" id="KW-1185">Reference proteome</keyword>
<evidence type="ECO:0000313" key="2">
    <source>
        <dbReference type="EMBL" id="MCI89019.1"/>
    </source>
</evidence>
<evidence type="ECO:0000256" key="1">
    <source>
        <dbReference type="SAM" id="MobiDB-lite"/>
    </source>
</evidence>
<comment type="caution">
    <text evidence="2">The sequence shown here is derived from an EMBL/GenBank/DDBJ whole genome shotgun (WGS) entry which is preliminary data.</text>
</comment>
<evidence type="ECO:0000313" key="3">
    <source>
        <dbReference type="Proteomes" id="UP000265520"/>
    </source>
</evidence>
<feature type="non-terminal residue" evidence="2">
    <location>
        <position position="1"/>
    </location>
</feature>
<proteinExistence type="predicted"/>
<sequence length="54" mass="5881">NLRSHEMVLNADSAAQEKSKSMALKSTKTSSKALQANLIEVEEESSTDGQEDDQ</sequence>
<accession>A0A392VNP8</accession>
<feature type="region of interest" description="Disordered" evidence="1">
    <location>
        <begin position="1"/>
        <end position="31"/>
    </location>
</feature>
<dbReference type="Proteomes" id="UP000265520">
    <property type="component" value="Unassembled WGS sequence"/>
</dbReference>
<protein>
    <submittedName>
        <fullName evidence="2">Uncharacterized protein</fullName>
    </submittedName>
</protein>
<reference evidence="2 3" key="1">
    <citation type="journal article" date="2018" name="Front. Plant Sci.">
        <title>Red Clover (Trifolium pratense) and Zigzag Clover (T. medium) - A Picture of Genomic Similarities and Differences.</title>
        <authorList>
            <person name="Dluhosova J."/>
            <person name="Istvanek J."/>
            <person name="Nedelnik J."/>
            <person name="Repkova J."/>
        </authorList>
    </citation>
    <scope>NUCLEOTIDE SEQUENCE [LARGE SCALE GENOMIC DNA]</scope>
    <source>
        <strain evidence="3">cv. 10/8</strain>
        <tissue evidence="2">Leaf</tissue>
    </source>
</reference>
<dbReference type="AlphaFoldDB" id="A0A392VNP8"/>
<organism evidence="2 3">
    <name type="scientific">Trifolium medium</name>
    <dbReference type="NCBI Taxonomy" id="97028"/>
    <lineage>
        <taxon>Eukaryota</taxon>
        <taxon>Viridiplantae</taxon>
        <taxon>Streptophyta</taxon>
        <taxon>Embryophyta</taxon>
        <taxon>Tracheophyta</taxon>
        <taxon>Spermatophyta</taxon>
        <taxon>Magnoliopsida</taxon>
        <taxon>eudicotyledons</taxon>
        <taxon>Gunneridae</taxon>
        <taxon>Pentapetalae</taxon>
        <taxon>rosids</taxon>
        <taxon>fabids</taxon>
        <taxon>Fabales</taxon>
        <taxon>Fabaceae</taxon>
        <taxon>Papilionoideae</taxon>
        <taxon>50 kb inversion clade</taxon>
        <taxon>NPAAA clade</taxon>
        <taxon>Hologalegina</taxon>
        <taxon>IRL clade</taxon>
        <taxon>Trifolieae</taxon>
        <taxon>Trifolium</taxon>
    </lineage>
</organism>
<name>A0A392VNP8_9FABA</name>